<organism evidence="1 2">
    <name type="scientific">Pangasianodon hypophthalmus</name>
    <name type="common">Striped catfish</name>
    <name type="synonym">Helicophagus hypophthalmus</name>
    <dbReference type="NCBI Taxonomy" id="310915"/>
    <lineage>
        <taxon>Eukaryota</taxon>
        <taxon>Metazoa</taxon>
        <taxon>Chordata</taxon>
        <taxon>Craniata</taxon>
        <taxon>Vertebrata</taxon>
        <taxon>Euteleostomi</taxon>
        <taxon>Actinopterygii</taxon>
        <taxon>Neopterygii</taxon>
        <taxon>Teleostei</taxon>
        <taxon>Ostariophysi</taxon>
        <taxon>Siluriformes</taxon>
        <taxon>Pangasiidae</taxon>
        <taxon>Pangasianodon</taxon>
    </lineage>
</organism>
<protein>
    <submittedName>
        <fullName evidence="1">Uncharacterized protein</fullName>
    </submittedName>
</protein>
<reference evidence="1 2" key="1">
    <citation type="submission" date="2019-06" db="EMBL/GenBank/DDBJ databases">
        <title>A chromosome-scale genome assembly of the striped catfish, Pangasianodon hypophthalmus.</title>
        <authorList>
            <person name="Wen M."/>
            <person name="Zahm M."/>
            <person name="Roques C."/>
            <person name="Cabau C."/>
            <person name="Klopp C."/>
            <person name="Donnadieu C."/>
            <person name="Jouanno E."/>
            <person name="Avarre J.-C."/>
            <person name="Campet M."/>
            <person name="Ha T.T.T."/>
            <person name="Dugue R."/>
            <person name="Lampietro C."/>
            <person name="Louis A."/>
            <person name="Herpin A."/>
            <person name="Echchiki A."/>
            <person name="Berthelot C."/>
            <person name="Parey E."/>
            <person name="Roest-Crollius H."/>
            <person name="Braasch I."/>
            <person name="Postlethwait J."/>
            <person name="Bobe J."/>
            <person name="Montfort J."/>
            <person name="Bouchez O."/>
            <person name="Begum T."/>
            <person name="Schartl M."/>
            <person name="Guiguen Y."/>
        </authorList>
    </citation>
    <scope>NUCLEOTIDE SEQUENCE [LARGE SCALE GENOMIC DNA]</scope>
    <source>
        <strain evidence="1 2">Indonesia</strain>
        <tissue evidence="1">Blood</tissue>
    </source>
</reference>
<dbReference type="AlphaFoldDB" id="A0A5N5Q6B5"/>
<sequence length="68" mass="8200">MKNNFLRFFLRVQRTEVDLQLRFLSHTRFTVDFRGIKGPAVHTYRAKRIVRDPLLLLLWPTFPALTDR</sequence>
<evidence type="ECO:0000313" key="1">
    <source>
        <dbReference type="EMBL" id="KAB5586806.1"/>
    </source>
</evidence>
<gene>
    <name evidence="1" type="ORF">PHYPO_G00005750</name>
</gene>
<dbReference type="Proteomes" id="UP000327468">
    <property type="component" value="Chromosome 1"/>
</dbReference>
<proteinExistence type="predicted"/>
<comment type="caution">
    <text evidence="1">The sequence shown here is derived from an EMBL/GenBank/DDBJ whole genome shotgun (WGS) entry which is preliminary data.</text>
</comment>
<evidence type="ECO:0000313" key="2">
    <source>
        <dbReference type="Proteomes" id="UP000327468"/>
    </source>
</evidence>
<dbReference type="EMBL" id="VFJC01000002">
    <property type="protein sequence ID" value="KAB5586806.1"/>
    <property type="molecule type" value="Genomic_DNA"/>
</dbReference>
<keyword evidence="2" id="KW-1185">Reference proteome</keyword>
<name>A0A5N5Q6B5_PANHP</name>
<accession>A0A5N5Q6B5</accession>